<dbReference type="RefSeq" id="WP_193992192.1">
    <property type="nucleotide sequence ID" value="NZ_JADEXP010000042.1"/>
</dbReference>
<reference evidence="1" key="1">
    <citation type="submission" date="2020-10" db="EMBL/GenBank/DDBJ databases">
        <authorList>
            <person name="Castelo-Branco R."/>
            <person name="Eusebio N."/>
            <person name="Adriana R."/>
            <person name="Vieira A."/>
            <person name="Brugerolle De Fraissinette N."/>
            <person name="Rezende De Castro R."/>
            <person name="Schneider M.P."/>
            <person name="Vasconcelos V."/>
            <person name="Leao P.N."/>
        </authorList>
    </citation>
    <scope>NUCLEOTIDE SEQUENCE</scope>
    <source>
        <strain evidence="1">LEGE 11479</strain>
    </source>
</reference>
<evidence type="ECO:0000313" key="1">
    <source>
        <dbReference type="EMBL" id="MBE9066441.1"/>
    </source>
</evidence>
<protein>
    <submittedName>
        <fullName evidence="1">Uncharacterized protein</fullName>
    </submittedName>
</protein>
<accession>A0A928X290</accession>
<comment type="caution">
    <text evidence="1">The sequence shown here is derived from an EMBL/GenBank/DDBJ whole genome shotgun (WGS) entry which is preliminary data.</text>
</comment>
<name>A0A928X290_LEPEC</name>
<dbReference type="AlphaFoldDB" id="A0A928X290"/>
<sequence>MYCHDGEFFANRQATRAEREVYSYIRCLARLEDSEEAIEAFYSLLFKGVVTQSQFDSSSVRTALVSVVDSPDADDILPYVINRCFYTIGNPWRLETHRHGALRDLVDGAKNLPERRPTGRQVRRLVGAMESYVNNGNLYVPLQRQMRLLSEEAADTTEKKDSFGNCFSDYFFIYESAAVTRDIPLHYRKSIQQQRQKKAKQINQQLNDYWQAHRRGEAGQGLNSTRLDHRQLVDAIHTFHPNRKNSYRNQARTFETGLADFRTTGDFVDPFYDYIMEPLVAADARYQTNRFSKLVKDVLLDTAGLGKTPLTGISINQMCTRLLKMLVSNTVDRPEMAHFRRLVETLGAKVITAVLLKIVLFRRTIRSWFEDRFGILFHVRESCSLDKISWLVDSFEYMNVALALNAPWINYMPRPAQG</sequence>
<dbReference type="EMBL" id="JADEXP010000042">
    <property type="protein sequence ID" value="MBE9066441.1"/>
    <property type="molecule type" value="Genomic_DNA"/>
</dbReference>
<dbReference type="Proteomes" id="UP000615026">
    <property type="component" value="Unassembled WGS sequence"/>
</dbReference>
<evidence type="ECO:0000313" key="2">
    <source>
        <dbReference type="Proteomes" id="UP000615026"/>
    </source>
</evidence>
<keyword evidence="2" id="KW-1185">Reference proteome</keyword>
<proteinExistence type="predicted"/>
<organism evidence="1 2">
    <name type="scientific">Leptolyngbya cf. ectocarpi LEGE 11479</name>
    <dbReference type="NCBI Taxonomy" id="1828722"/>
    <lineage>
        <taxon>Bacteria</taxon>
        <taxon>Bacillati</taxon>
        <taxon>Cyanobacteriota</taxon>
        <taxon>Cyanophyceae</taxon>
        <taxon>Leptolyngbyales</taxon>
        <taxon>Leptolyngbyaceae</taxon>
        <taxon>Leptolyngbya group</taxon>
        <taxon>Leptolyngbya</taxon>
    </lineage>
</organism>
<gene>
    <name evidence="1" type="ORF">IQ260_07230</name>
</gene>